<dbReference type="GO" id="GO:0046872">
    <property type="term" value="F:metal ion binding"/>
    <property type="evidence" value="ECO:0007669"/>
    <property type="project" value="UniProtKB-KW"/>
</dbReference>
<feature type="transmembrane region" description="Helical" evidence="22">
    <location>
        <begin position="23"/>
        <end position="44"/>
    </location>
</feature>
<evidence type="ECO:0000256" key="13">
    <source>
        <dbReference type="ARBA" id="ARBA00023211"/>
    </source>
</evidence>
<evidence type="ECO:0000256" key="6">
    <source>
        <dbReference type="ARBA" id="ARBA00022692"/>
    </source>
</evidence>
<protein>
    <recommendedName>
        <fullName evidence="17">Exostosin-like 2</fullName>
        <ecNumber evidence="16">2.4.1.223</ecNumber>
    </recommendedName>
    <alternativeName>
        <fullName evidence="20">Alpha-1,4-N-acetylhexosaminyltransferase EXTL2</fullName>
    </alternativeName>
    <alternativeName>
        <fullName evidence="19">Alpha-GalNAcT EXTL2</fullName>
    </alternativeName>
    <alternativeName>
        <fullName evidence="18">EXT-related protein 2</fullName>
    </alternativeName>
    <alternativeName>
        <fullName evidence="21">Glucuronyl-galactosyl-proteoglycan 4-alpha-N-acetylglucosaminyltransferase</fullName>
    </alternativeName>
</protein>
<reference evidence="24" key="3">
    <citation type="submission" date="2025-09" db="UniProtKB">
        <authorList>
            <consortium name="Ensembl"/>
        </authorList>
    </citation>
    <scope>IDENTIFICATION</scope>
</reference>
<keyword evidence="13" id="KW-0464">Manganese</keyword>
<keyword evidence="11" id="KW-1015">Disulfide bond</keyword>
<keyword evidence="8" id="KW-0735">Signal-anchor</keyword>
<evidence type="ECO:0000256" key="7">
    <source>
        <dbReference type="ARBA" id="ARBA00022723"/>
    </source>
</evidence>
<evidence type="ECO:0000256" key="20">
    <source>
        <dbReference type="ARBA" id="ARBA00081983"/>
    </source>
</evidence>
<evidence type="ECO:0000256" key="10">
    <source>
        <dbReference type="ARBA" id="ARBA00023136"/>
    </source>
</evidence>
<dbReference type="EC" id="2.4.1.223" evidence="16"/>
<evidence type="ECO:0000256" key="14">
    <source>
        <dbReference type="ARBA" id="ARBA00050948"/>
    </source>
</evidence>
<dbReference type="InterPro" id="IPR052427">
    <property type="entry name" value="Glycosyltrans_GT2/GT47"/>
</dbReference>
<dbReference type="GO" id="GO:0035248">
    <property type="term" value="F:alpha-1,4-N-acetylgalactosaminyltransferase activity"/>
    <property type="evidence" value="ECO:0007669"/>
    <property type="project" value="UniProtKB-ARBA"/>
</dbReference>
<dbReference type="Ensembl" id="ENSPNAT00000076844.1">
    <property type="protein sequence ID" value="ENSPNAP00000077852.1"/>
    <property type="gene ID" value="ENSPNAG00000026616.2"/>
</dbReference>
<proteinExistence type="inferred from homology"/>
<evidence type="ECO:0000256" key="11">
    <source>
        <dbReference type="ARBA" id="ARBA00023157"/>
    </source>
</evidence>
<evidence type="ECO:0000256" key="8">
    <source>
        <dbReference type="ARBA" id="ARBA00022968"/>
    </source>
</evidence>
<sequence length="341" mass="38634">MNSWPQYTGLHLRGCRPISPRRAYVIVIPLLLLLVVGAALTSLLPSPEDGVLGVLRRRANISRVIQPERSDSFTIIMQTFNRTDLLLKLLNHYQAVPHLHRLIIVWNNVAEPPPIKLWDSLGPHPVPVVFKEQSSNRMRNRLQPFAEIETDAVLMLDDDTLVSAPDVSFAFSVWKQFADQIVGFVPRKHVTTASGVYSYGSFELQDPDVGGGDRYSMVLVGAAFFHRRFLELFQTQPAEMHALLDETQNCDDIAMNFMVARELSGLRRPSGVFVKPVDMRNLEKEASSGYVGMWHRAEHLLQRSHCLNRLARIYGGMPLHYSNIMISQFGFPSYGNHKSRS</sequence>
<keyword evidence="10 22" id="KW-0472">Membrane</keyword>
<dbReference type="SUPFAM" id="SSF53448">
    <property type="entry name" value="Nucleotide-diphospho-sugar transferases"/>
    <property type="match status" value="1"/>
</dbReference>
<evidence type="ECO:0000256" key="21">
    <source>
        <dbReference type="ARBA" id="ARBA00083226"/>
    </source>
</evidence>
<dbReference type="PANTHER" id="PTHR47844">
    <property type="entry name" value="SYNTHASE CPS1, PUTATIVE (AFU_ORTHOLOGUE AFUA_7G02500)-RELATED"/>
    <property type="match status" value="1"/>
</dbReference>
<dbReference type="GO" id="GO:0001888">
    <property type="term" value="F:glucuronyl-galactosyl-proteoglycan 4-alpha-N-acetylglucosaminyltransferase activity"/>
    <property type="evidence" value="ECO:0007669"/>
    <property type="project" value="UniProtKB-EC"/>
</dbReference>
<comment type="function">
    <text evidence="15">Glycosyltransferase required for the biosynthesis of heparan-sulfate and responsible for the alternating addition of beta-1-4-linked glucuronic acid (GlcA) and alpha-1-4-linked N-acetylglucosamine (GlcNAc) units to nascent heparan sulfate chains.</text>
</comment>
<reference evidence="24 25" key="1">
    <citation type="submission" date="2020-10" db="EMBL/GenBank/DDBJ databases">
        <title>Pygocentrus nattereri (red-bellied piranha) genome, fPygNat1, primary haplotype.</title>
        <authorList>
            <person name="Myers G."/>
            <person name="Meyer A."/>
            <person name="Karagic N."/>
            <person name="Pippel M."/>
            <person name="Winkler S."/>
            <person name="Tracey A."/>
            <person name="Wood J."/>
            <person name="Formenti G."/>
            <person name="Howe K."/>
            <person name="Fedrigo O."/>
            <person name="Jarvis E.D."/>
        </authorList>
    </citation>
    <scope>NUCLEOTIDE SEQUENCE [LARGE SCALE GENOMIC DNA]</scope>
</reference>
<evidence type="ECO:0000259" key="23">
    <source>
        <dbReference type="Pfam" id="PF09258"/>
    </source>
</evidence>
<keyword evidence="9 22" id="KW-1133">Transmembrane helix</keyword>
<dbReference type="Proteomes" id="UP001501920">
    <property type="component" value="Chromosome 2"/>
</dbReference>
<keyword evidence="7" id="KW-0479">Metal-binding</keyword>
<dbReference type="GO" id="GO:0006044">
    <property type="term" value="P:N-acetylglucosamine metabolic process"/>
    <property type="evidence" value="ECO:0007669"/>
    <property type="project" value="UniProtKB-ARBA"/>
</dbReference>
<dbReference type="Pfam" id="PF09258">
    <property type="entry name" value="Glyco_transf_64"/>
    <property type="match status" value="1"/>
</dbReference>
<comment type="catalytic activity">
    <reaction evidence="14">
        <text>3-O-(beta-D-GlcA-(1-&gt;3)-beta-D-Gal-(1-&gt;3)-beta-D-Gal-(1-&gt;4)-beta-D-Xyl)-L-seryl-[protein] + UDP-N-acetyl-alpha-D-glucosamine = 3-O-(alpha-D-GlcNAc-(1-&gt;4)-beta-D-GlcA-(1-&gt;3)-beta-D-Gal-(1-&gt;3)-beta-D-Gal-(1-&gt;4)-beta-D-Xyl)-L-seryl-[protein] + UDP + H(+)</text>
        <dbReference type="Rhea" id="RHEA:16221"/>
        <dbReference type="Rhea" id="RHEA-COMP:12573"/>
        <dbReference type="Rhea" id="RHEA-COMP:12574"/>
        <dbReference type="ChEBI" id="CHEBI:15378"/>
        <dbReference type="ChEBI" id="CHEBI:57705"/>
        <dbReference type="ChEBI" id="CHEBI:58223"/>
        <dbReference type="ChEBI" id="CHEBI:132093"/>
        <dbReference type="ChEBI" id="CHEBI:132104"/>
        <dbReference type="EC" id="2.4.1.223"/>
    </reaction>
</comment>
<comment type="similarity">
    <text evidence="3">Belongs to the glycosyltransferase 47 family.</text>
</comment>
<evidence type="ECO:0000256" key="3">
    <source>
        <dbReference type="ARBA" id="ARBA00010271"/>
    </source>
</evidence>
<accession>A0AAR2LT67</accession>
<keyword evidence="6 22" id="KW-0812">Transmembrane</keyword>
<dbReference type="PANTHER" id="PTHR47844:SF1">
    <property type="entry name" value="EXOSTOSIN-LIKE 2"/>
    <property type="match status" value="1"/>
</dbReference>
<evidence type="ECO:0000313" key="25">
    <source>
        <dbReference type="Proteomes" id="UP001501920"/>
    </source>
</evidence>
<name>A0AAR2LT67_PYGNA</name>
<dbReference type="RefSeq" id="XP_017538554.1">
    <property type="nucleotide sequence ID" value="XM_017683065.2"/>
</dbReference>
<keyword evidence="5" id="KW-0808">Transferase</keyword>
<organism evidence="24 25">
    <name type="scientific">Pygocentrus nattereri</name>
    <name type="common">Red-bellied piranha</name>
    <dbReference type="NCBI Taxonomy" id="42514"/>
    <lineage>
        <taxon>Eukaryota</taxon>
        <taxon>Metazoa</taxon>
        <taxon>Chordata</taxon>
        <taxon>Craniata</taxon>
        <taxon>Vertebrata</taxon>
        <taxon>Euteleostomi</taxon>
        <taxon>Actinopterygii</taxon>
        <taxon>Neopterygii</taxon>
        <taxon>Teleostei</taxon>
        <taxon>Ostariophysi</taxon>
        <taxon>Characiformes</taxon>
        <taxon>Characoidei</taxon>
        <taxon>Pygocentrus</taxon>
    </lineage>
</organism>
<dbReference type="InterPro" id="IPR015338">
    <property type="entry name" value="GT64_dom"/>
</dbReference>
<evidence type="ECO:0000256" key="2">
    <source>
        <dbReference type="ARBA" id="ARBA00004648"/>
    </source>
</evidence>
<feature type="domain" description="Glycosyl transferase 64" evidence="23">
    <location>
        <begin position="73"/>
        <end position="331"/>
    </location>
</feature>
<dbReference type="Gene3D" id="3.90.550.10">
    <property type="entry name" value="Spore Coat Polysaccharide Biosynthesis Protein SpsA, Chain A"/>
    <property type="match status" value="1"/>
</dbReference>
<evidence type="ECO:0000256" key="15">
    <source>
        <dbReference type="ARBA" id="ARBA00060061"/>
    </source>
</evidence>
<comment type="subcellular location">
    <subcellularLocation>
        <location evidence="2">Endoplasmic reticulum membrane</location>
        <topology evidence="2">Single-pass type II membrane protein</topology>
    </subcellularLocation>
</comment>
<gene>
    <name evidence="24" type="primary">EXTL2</name>
</gene>
<evidence type="ECO:0000256" key="12">
    <source>
        <dbReference type="ARBA" id="ARBA00023180"/>
    </source>
</evidence>
<keyword evidence="4" id="KW-0328">Glycosyltransferase</keyword>
<dbReference type="InterPro" id="IPR029044">
    <property type="entry name" value="Nucleotide-diphossugar_trans"/>
</dbReference>
<evidence type="ECO:0000256" key="4">
    <source>
        <dbReference type="ARBA" id="ARBA00022676"/>
    </source>
</evidence>
<evidence type="ECO:0000256" key="5">
    <source>
        <dbReference type="ARBA" id="ARBA00022679"/>
    </source>
</evidence>
<evidence type="ECO:0000256" key="9">
    <source>
        <dbReference type="ARBA" id="ARBA00022989"/>
    </source>
</evidence>
<comment type="cofactor">
    <cofactor evidence="1">
        <name>Mn(2+)</name>
        <dbReference type="ChEBI" id="CHEBI:29035"/>
    </cofactor>
</comment>
<dbReference type="GeneTree" id="ENSGT00940000158820"/>
<evidence type="ECO:0000256" key="19">
    <source>
        <dbReference type="ARBA" id="ARBA00081884"/>
    </source>
</evidence>
<evidence type="ECO:0000256" key="22">
    <source>
        <dbReference type="SAM" id="Phobius"/>
    </source>
</evidence>
<evidence type="ECO:0000313" key="24">
    <source>
        <dbReference type="Ensembl" id="ENSPNAP00000077852.1"/>
    </source>
</evidence>
<dbReference type="GeneID" id="108411486"/>
<evidence type="ECO:0000256" key="1">
    <source>
        <dbReference type="ARBA" id="ARBA00001936"/>
    </source>
</evidence>
<dbReference type="GO" id="GO:0019276">
    <property type="term" value="P:UDP-N-acetylgalactosamine metabolic process"/>
    <property type="evidence" value="ECO:0007669"/>
    <property type="project" value="UniProtKB-ARBA"/>
</dbReference>
<evidence type="ECO:0000256" key="18">
    <source>
        <dbReference type="ARBA" id="ARBA00077569"/>
    </source>
</evidence>
<dbReference type="GO" id="GO:0005789">
    <property type="term" value="C:endoplasmic reticulum membrane"/>
    <property type="evidence" value="ECO:0007669"/>
    <property type="project" value="UniProtKB-SubCell"/>
</dbReference>
<evidence type="ECO:0000256" key="17">
    <source>
        <dbReference type="ARBA" id="ARBA00074808"/>
    </source>
</evidence>
<dbReference type="FunFam" id="3.90.550.10:FF:000058">
    <property type="entry name" value="Exostosin-like glycosyltransferase 2"/>
    <property type="match status" value="1"/>
</dbReference>
<dbReference type="AlphaFoldDB" id="A0AAR2LT67"/>
<keyword evidence="25" id="KW-1185">Reference proteome</keyword>
<reference evidence="24" key="2">
    <citation type="submission" date="2025-08" db="UniProtKB">
        <authorList>
            <consortium name="Ensembl"/>
        </authorList>
    </citation>
    <scope>IDENTIFICATION</scope>
</reference>
<evidence type="ECO:0000256" key="16">
    <source>
        <dbReference type="ARBA" id="ARBA00066812"/>
    </source>
</evidence>
<dbReference type="CTD" id="2135"/>
<keyword evidence="12" id="KW-0325">Glycoprotein</keyword>